<evidence type="ECO:0000313" key="2">
    <source>
        <dbReference type="EMBL" id="GIE02134.1"/>
    </source>
</evidence>
<dbReference type="Gene3D" id="3.30.9.10">
    <property type="entry name" value="D-Amino Acid Oxidase, subunit A, domain 2"/>
    <property type="match status" value="1"/>
</dbReference>
<accession>A0ABQ3YX20</accession>
<evidence type="ECO:0000313" key="3">
    <source>
        <dbReference type="Proteomes" id="UP000637628"/>
    </source>
</evidence>
<feature type="domain" description="FAD-binding" evidence="1">
    <location>
        <begin position="2"/>
        <end position="158"/>
    </location>
</feature>
<dbReference type="PRINTS" id="PR00420">
    <property type="entry name" value="RNGMNOXGNASE"/>
</dbReference>
<sequence length="394" mass="42286">MRVLISGAGIAGPALAHWLHRAGADVTVVEKAPEPRPGGHAVDVRGVAKDVVEKMGIREAIRARQIDDRGFAMVDERGRRILEMPADMFGGEGIVAEIEIARGDLATILYDATAARVDYRFGDRIVAIDGADVTFASGGTERFDVIAGADGVRSGVRKIAFGPHEDYVRPLGGYASYFTVPDPGDLGNWSAMFNTTGGRAVLVRPEAGGTAKASLSFRSPAFYDRIGRDEQIRVLTERFTGVGWRVPALLAELPAANDLYFDEVSQVHVATWARGRVVLLGDAGYCGSPLAGMGTSMSLVGAYVLGGELASARTPEEAFAAYQERMAGYVAQGTQLPPGGMAMAAPKSRLMIRARAMSMRMMFRWPMKQVLAKQFSKADAITLSDYAPSPAHFR</sequence>
<dbReference type="InterPro" id="IPR051704">
    <property type="entry name" value="FAD_aromatic-hydroxylase"/>
</dbReference>
<dbReference type="PANTHER" id="PTHR46865">
    <property type="entry name" value="OXIDOREDUCTASE-RELATED"/>
    <property type="match status" value="1"/>
</dbReference>
<dbReference type="InterPro" id="IPR002938">
    <property type="entry name" value="FAD-bd"/>
</dbReference>
<protein>
    <submittedName>
        <fullName evidence="2">Monooxygenase</fullName>
    </submittedName>
</protein>
<dbReference type="GO" id="GO:0004497">
    <property type="term" value="F:monooxygenase activity"/>
    <property type="evidence" value="ECO:0007669"/>
    <property type="project" value="UniProtKB-KW"/>
</dbReference>
<dbReference type="Proteomes" id="UP000637628">
    <property type="component" value="Unassembled WGS sequence"/>
</dbReference>
<dbReference type="Pfam" id="PF01494">
    <property type="entry name" value="FAD_binding_3"/>
    <property type="match status" value="1"/>
</dbReference>
<dbReference type="SUPFAM" id="SSF51905">
    <property type="entry name" value="FAD/NAD(P)-binding domain"/>
    <property type="match status" value="1"/>
</dbReference>
<dbReference type="PANTHER" id="PTHR46865:SF2">
    <property type="entry name" value="MONOOXYGENASE"/>
    <property type="match status" value="1"/>
</dbReference>
<dbReference type="RefSeq" id="WP_203727897.1">
    <property type="nucleotide sequence ID" value="NZ_BAAATX010000001.1"/>
</dbReference>
<evidence type="ECO:0000259" key="1">
    <source>
        <dbReference type="Pfam" id="PF01494"/>
    </source>
</evidence>
<proteinExistence type="predicted"/>
<name>A0ABQ3YX20_9ACTN</name>
<gene>
    <name evidence="2" type="ORF">Adu01nite_34840</name>
</gene>
<dbReference type="Gene3D" id="3.50.50.60">
    <property type="entry name" value="FAD/NAD(P)-binding domain"/>
    <property type="match status" value="1"/>
</dbReference>
<reference evidence="2 3" key="1">
    <citation type="submission" date="2021-01" db="EMBL/GenBank/DDBJ databases">
        <title>Whole genome shotgun sequence of Actinoplanes durhamensis NBRC 14914.</title>
        <authorList>
            <person name="Komaki H."/>
            <person name="Tamura T."/>
        </authorList>
    </citation>
    <scope>NUCLEOTIDE SEQUENCE [LARGE SCALE GENOMIC DNA]</scope>
    <source>
        <strain evidence="2 3">NBRC 14914</strain>
    </source>
</reference>
<keyword evidence="3" id="KW-1185">Reference proteome</keyword>
<dbReference type="EMBL" id="BOML01000029">
    <property type="protein sequence ID" value="GIE02134.1"/>
    <property type="molecule type" value="Genomic_DNA"/>
</dbReference>
<organism evidence="2 3">
    <name type="scientific">Paractinoplanes durhamensis</name>
    <dbReference type="NCBI Taxonomy" id="113563"/>
    <lineage>
        <taxon>Bacteria</taxon>
        <taxon>Bacillati</taxon>
        <taxon>Actinomycetota</taxon>
        <taxon>Actinomycetes</taxon>
        <taxon>Micromonosporales</taxon>
        <taxon>Micromonosporaceae</taxon>
        <taxon>Paractinoplanes</taxon>
    </lineage>
</organism>
<keyword evidence="2" id="KW-0503">Monooxygenase</keyword>
<dbReference type="InterPro" id="IPR036188">
    <property type="entry name" value="FAD/NAD-bd_sf"/>
</dbReference>
<comment type="caution">
    <text evidence="2">The sequence shown here is derived from an EMBL/GenBank/DDBJ whole genome shotgun (WGS) entry which is preliminary data.</text>
</comment>
<keyword evidence="2" id="KW-0560">Oxidoreductase</keyword>